<protein>
    <submittedName>
        <fullName evidence="2">Uncharacterized protein</fullName>
    </submittedName>
</protein>
<sequence>MVSAWRADDSSRGCGSGGERLEMKRRHRVQLEGNNDGGKDRKEDGGKGGAMTLSPLEAQGKDSGSRLCDCSRGLDMTGPGKGRRGVRAGDDSRGYGRGMCSWDRWATIRLE</sequence>
<dbReference type="EMBL" id="AMZH03006393">
    <property type="protein sequence ID" value="RRT63951.1"/>
    <property type="molecule type" value="Genomic_DNA"/>
</dbReference>
<organism evidence="2 3">
    <name type="scientific">Ensete ventricosum</name>
    <name type="common">Abyssinian banana</name>
    <name type="synonym">Musa ensete</name>
    <dbReference type="NCBI Taxonomy" id="4639"/>
    <lineage>
        <taxon>Eukaryota</taxon>
        <taxon>Viridiplantae</taxon>
        <taxon>Streptophyta</taxon>
        <taxon>Embryophyta</taxon>
        <taxon>Tracheophyta</taxon>
        <taxon>Spermatophyta</taxon>
        <taxon>Magnoliopsida</taxon>
        <taxon>Liliopsida</taxon>
        <taxon>Zingiberales</taxon>
        <taxon>Musaceae</taxon>
        <taxon>Ensete</taxon>
    </lineage>
</organism>
<reference evidence="2 3" key="1">
    <citation type="journal article" date="2014" name="Agronomy (Basel)">
        <title>A Draft Genome Sequence for Ensete ventricosum, the Drought-Tolerant Tree Against Hunger.</title>
        <authorList>
            <person name="Harrison J."/>
            <person name="Moore K.A."/>
            <person name="Paszkiewicz K."/>
            <person name="Jones T."/>
            <person name="Grant M."/>
            <person name="Ambacheew D."/>
            <person name="Muzemil S."/>
            <person name="Studholme D.J."/>
        </authorList>
    </citation>
    <scope>NUCLEOTIDE SEQUENCE [LARGE SCALE GENOMIC DNA]</scope>
</reference>
<gene>
    <name evidence="2" type="ORF">B296_00020132</name>
</gene>
<evidence type="ECO:0000313" key="2">
    <source>
        <dbReference type="EMBL" id="RRT63951.1"/>
    </source>
</evidence>
<evidence type="ECO:0000256" key="1">
    <source>
        <dbReference type="SAM" id="MobiDB-lite"/>
    </source>
</evidence>
<evidence type="ECO:0000313" key="3">
    <source>
        <dbReference type="Proteomes" id="UP000287651"/>
    </source>
</evidence>
<feature type="region of interest" description="Disordered" evidence="1">
    <location>
        <begin position="1"/>
        <end position="93"/>
    </location>
</feature>
<accession>A0A426ZJ20</accession>
<comment type="caution">
    <text evidence="2">The sequence shown here is derived from an EMBL/GenBank/DDBJ whole genome shotgun (WGS) entry which is preliminary data.</text>
</comment>
<name>A0A426ZJ20_ENSVE</name>
<feature type="compositionally biased region" description="Basic and acidic residues" evidence="1">
    <location>
        <begin position="1"/>
        <end position="11"/>
    </location>
</feature>
<proteinExistence type="predicted"/>
<feature type="compositionally biased region" description="Basic and acidic residues" evidence="1">
    <location>
        <begin position="37"/>
        <end position="46"/>
    </location>
</feature>
<dbReference type="AlphaFoldDB" id="A0A426ZJ20"/>
<dbReference type="Proteomes" id="UP000287651">
    <property type="component" value="Unassembled WGS sequence"/>
</dbReference>